<protein>
    <submittedName>
        <fullName evidence="13">TonB-dependent receptor</fullName>
    </submittedName>
</protein>
<evidence type="ECO:0000259" key="12">
    <source>
        <dbReference type="Pfam" id="PF07715"/>
    </source>
</evidence>
<keyword evidence="4 8" id="KW-0812">Transmembrane</keyword>
<dbReference type="InterPro" id="IPR000531">
    <property type="entry name" value="Beta-barrel_TonB"/>
</dbReference>
<evidence type="ECO:0000313" key="13">
    <source>
        <dbReference type="EMBL" id="XDO96278.1"/>
    </source>
</evidence>
<evidence type="ECO:0000256" key="4">
    <source>
        <dbReference type="ARBA" id="ARBA00022692"/>
    </source>
</evidence>
<dbReference type="Gene3D" id="2.40.170.20">
    <property type="entry name" value="TonB-dependent receptor, beta-barrel domain"/>
    <property type="match status" value="1"/>
</dbReference>
<evidence type="ECO:0000256" key="7">
    <source>
        <dbReference type="ARBA" id="ARBA00023237"/>
    </source>
</evidence>
<name>A0AB39KS89_9CAUL</name>
<keyword evidence="3 8" id="KW-1134">Transmembrane beta strand</keyword>
<dbReference type="GO" id="GO:0044718">
    <property type="term" value="P:siderophore transmembrane transport"/>
    <property type="evidence" value="ECO:0007669"/>
    <property type="project" value="TreeGrafter"/>
</dbReference>
<dbReference type="InterPro" id="IPR039426">
    <property type="entry name" value="TonB-dep_rcpt-like"/>
</dbReference>
<dbReference type="PANTHER" id="PTHR30069">
    <property type="entry name" value="TONB-DEPENDENT OUTER MEMBRANE RECEPTOR"/>
    <property type="match status" value="1"/>
</dbReference>
<organism evidence="13">
    <name type="scientific">Caulobacter sp. 73W</name>
    <dbReference type="NCBI Taxonomy" id="3161137"/>
    <lineage>
        <taxon>Bacteria</taxon>
        <taxon>Pseudomonadati</taxon>
        <taxon>Pseudomonadota</taxon>
        <taxon>Alphaproteobacteria</taxon>
        <taxon>Caulobacterales</taxon>
        <taxon>Caulobacteraceae</taxon>
        <taxon>Caulobacter</taxon>
    </lineage>
</organism>
<keyword evidence="6 8" id="KW-0472">Membrane</keyword>
<dbReference type="Pfam" id="PF07715">
    <property type="entry name" value="Plug"/>
    <property type="match status" value="1"/>
</dbReference>
<feature type="domain" description="TonB-dependent receptor plug" evidence="12">
    <location>
        <begin position="54"/>
        <end position="156"/>
    </location>
</feature>
<comment type="similarity">
    <text evidence="8 9">Belongs to the TonB-dependent receptor family.</text>
</comment>
<dbReference type="PANTHER" id="PTHR30069:SF42">
    <property type="entry name" value="FERRIC AEROBACTIN RECEPTOR"/>
    <property type="match status" value="1"/>
</dbReference>
<evidence type="ECO:0000256" key="2">
    <source>
        <dbReference type="ARBA" id="ARBA00022448"/>
    </source>
</evidence>
<reference evidence="13" key="1">
    <citation type="submission" date="2024-06" db="EMBL/GenBank/DDBJ databases">
        <title>Caulobacter inopinatus, sp. nov.</title>
        <authorList>
            <person name="Donachie S.P."/>
        </authorList>
    </citation>
    <scope>NUCLEOTIDE SEQUENCE</scope>
    <source>
        <strain evidence="13">73W</strain>
    </source>
</reference>
<dbReference type="EMBL" id="CP158375">
    <property type="protein sequence ID" value="XDO96278.1"/>
    <property type="molecule type" value="Genomic_DNA"/>
</dbReference>
<dbReference type="RefSeq" id="WP_369059132.1">
    <property type="nucleotide sequence ID" value="NZ_CP158375.1"/>
</dbReference>
<dbReference type="GO" id="GO:0009279">
    <property type="term" value="C:cell outer membrane"/>
    <property type="evidence" value="ECO:0007669"/>
    <property type="project" value="UniProtKB-SubCell"/>
</dbReference>
<keyword evidence="5 9" id="KW-0798">TonB box</keyword>
<evidence type="ECO:0000256" key="10">
    <source>
        <dbReference type="SAM" id="SignalP"/>
    </source>
</evidence>
<keyword evidence="7 8" id="KW-0998">Cell outer membrane</keyword>
<feature type="signal peptide" evidence="10">
    <location>
        <begin position="1"/>
        <end position="24"/>
    </location>
</feature>
<dbReference type="AlphaFoldDB" id="A0AB39KS89"/>
<evidence type="ECO:0000256" key="8">
    <source>
        <dbReference type="PROSITE-ProRule" id="PRU01360"/>
    </source>
</evidence>
<evidence type="ECO:0000256" key="5">
    <source>
        <dbReference type="ARBA" id="ARBA00023077"/>
    </source>
</evidence>
<dbReference type="Gene3D" id="2.170.130.10">
    <property type="entry name" value="TonB-dependent receptor, plug domain"/>
    <property type="match status" value="1"/>
</dbReference>
<feature type="chain" id="PRO_5044228840" evidence="10">
    <location>
        <begin position="25"/>
        <end position="726"/>
    </location>
</feature>
<dbReference type="SUPFAM" id="SSF56935">
    <property type="entry name" value="Porins"/>
    <property type="match status" value="1"/>
</dbReference>
<evidence type="ECO:0000259" key="11">
    <source>
        <dbReference type="Pfam" id="PF00593"/>
    </source>
</evidence>
<evidence type="ECO:0000256" key="3">
    <source>
        <dbReference type="ARBA" id="ARBA00022452"/>
    </source>
</evidence>
<dbReference type="GO" id="GO:0015344">
    <property type="term" value="F:siderophore uptake transmembrane transporter activity"/>
    <property type="evidence" value="ECO:0007669"/>
    <property type="project" value="TreeGrafter"/>
</dbReference>
<keyword evidence="13" id="KW-0675">Receptor</keyword>
<sequence length="726" mass="77256">MTKQVSKAPLRAAFLAGLSLTALAQAAAAQTRGEANDVDQVVITAARTILPASALPLTVDVVDSETLNQQVMISGSIIDAVSTLSPSFSPTRQKLSGAGESLRGRSPLYAINGIPQSTPIRDGSRDGYTIDPFFIDRVELIYGSNALQGIGATGGVVNQVTVGPPKADGISGRTLVQATGGHKLGDSVGGKVAGLVGWRGGAFDATAGVAYETRGAFYDGDGRRIGMDTAQGDVQDSKTLSLFARLGWQLSPSTRLDVVGSRFELKGDGDYVTATVAGRTPASAILPTDGDSAIRLPTTALRGEVPGDPAANRVETISASLVSDDLAGGVLNAQLFFNRTRDTFGGDISATFQDASIAPIGTLFDQSANRSRKLGARMSYERAVPGIEGLIATAGLDALTDTTEQVLTATGRAWVPPTKFQSIAPFIQGNYALLNDKLRLAGGVRFENVQLKVDDFTTLASYGSRKVSGGDPEFKATLVNGGAVYEPIGGVRLYASYAEGYTVPDVGRILRAINVPNVDVESYLAVEPIVSNNRELGAEFKRGPFDASVAYFWSKSKFGQFLVRNADGIFDVQRQGVAIEGLEVNVKARTPVPGLEVSTGYARLRGQTDTNRDGKVDTDLDGANISPDRLNLAADYQTGKWAMRLQMQKFMSRDMQSAAVKDDFEGYTVADAFVRYELPVGALSLGVQNLFDKQYITYHSDTTLPQRDKFYAGRGRTATLGWEARF</sequence>
<gene>
    <name evidence="13" type="ORF">ABOZ73_16085</name>
</gene>
<proteinExistence type="inferred from homology"/>
<dbReference type="Pfam" id="PF00593">
    <property type="entry name" value="TonB_dep_Rec_b-barrel"/>
    <property type="match status" value="1"/>
</dbReference>
<evidence type="ECO:0000256" key="6">
    <source>
        <dbReference type="ARBA" id="ARBA00023136"/>
    </source>
</evidence>
<evidence type="ECO:0000256" key="1">
    <source>
        <dbReference type="ARBA" id="ARBA00004571"/>
    </source>
</evidence>
<keyword evidence="2 8" id="KW-0813">Transport</keyword>
<keyword evidence="10" id="KW-0732">Signal</keyword>
<dbReference type="CDD" id="cd01347">
    <property type="entry name" value="ligand_gated_channel"/>
    <property type="match status" value="1"/>
</dbReference>
<evidence type="ECO:0000256" key="9">
    <source>
        <dbReference type="RuleBase" id="RU003357"/>
    </source>
</evidence>
<dbReference type="InterPro" id="IPR012910">
    <property type="entry name" value="Plug_dom"/>
</dbReference>
<comment type="subcellular location">
    <subcellularLocation>
        <location evidence="1 8">Cell outer membrane</location>
        <topology evidence="1 8">Multi-pass membrane protein</topology>
    </subcellularLocation>
</comment>
<dbReference type="PROSITE" id="PS52016">
    <property type="entry name" value="TONB_DEPENDENT_REC_3"/>
    <property type="match status" value="1"/>
</dbReference>
<dbReference type="InterPro" id="IPR036942">
    <property type="entry name" value="Beta-barrel_TonB_sf"/>
</dbReference>
<accession>A0AB39KS89</accession>
<dbReference type="InterPro" id="IPR037066">
    <property type="entry name" value="Plug_dom_sf"/>
</dbReference>
<feature type="domain" description="TonB-dependent receptor-like beta-barrel" evidence="11">
    <location>
        <begin position="208"/>
        <end position="690"/>
    </location>
</feature>